<dbReference type="Proteomes" id="UP000694522">
    <property type="component" value="Unplaced"/>
</dbReference>
<accession>A0A8B9F2S2</accession>
<dbReference type="InterPro" id="IPR035976">
    <property type="entry name" value="Sushi/SCR/CCP_sf"/>
</dbReference>
<organism evidence="4 5">
    <name type="scientific">Amazona collaria</name>
    <name type="common">yellow-billed parrot</name>
    <dbReference type="NCBI Taxonomy" id="241587"/>
    <lineage>
        <taxon>Eukaryota</taxon>
        <taxon>Metazoa</taxon>
        <taxon>Chordata</taxon>
        <taxon>Craniata</taxon>
        <taxon>Vertebrata</taxon>
        <taxon>Euteleostomi</taxon>
        <taxon>Archelosauria</taxon>
        <taxon>Archosauria</taxon>
        <taxon>Dinosauria</taxon>
        <taxon>Saurischia</taxon>
        <taxon>Theropoda</taxon>
        <taxon>Coelurosauria</taxon>
        <taxon>Aves</taxon>
        <taxon>Neognathae</taxon>
        <taxon>Neoaves</taxon>
        <taxon>Telluraves</taxon>
        <taxon>Australaves</taxon>
        <taxon>Psittaciformes</taxon>
        <taxon>Psittacidae</taxon>
        <taxon>Amazona</taxon>
    </lineage>
</organism>
<evidence type="ECO:0000313" key="4">
    <source>
        <dbReference type="Ensembl" id="ENSACOP00000003914.1"/>
    </source>
</evidence>
<dbReference type="SMART" id="SM00032">
    <property type="entry name" value="CCP"/>
    <property type="match status" value="1"/>
</dbReference>
<dbReference type="InterPro" id="IPR000436">
    <property type="entry name" value="Sushi_SCR_CCP_dom"/>
</dbReference>
<name>A0A8B9F2S2_9PSIT</name>
<dbReference type="Pfam" id="PF00084">
    <property type="entry name" value="Sushi"/>
    <property type="match status" value="1"/>
</dbReference>
<evidence type="ECO:0000313" key="5">
    <source>
        <dbReference type="Proteomes" id="UP000694522"/>
    </source>
</evidence>
<dbReference type="PROSITE" id="PS50923">
    <property type="entry name" value="SUSHI"/>
    <property type="match status" value="1"/>
</dbReference>
<reference evidence="4" key="2">
    <citation type="submission" date="2025-09" db="UniProtKB">
        <authorList>
            <consortium name="Ensembl"/>
        </authorList>
    </citation>
    <scope>IDENTIFICATION</scope>
</reference>
<protein>
    <recommendedName>
        <fullName evidence="3">Sushi domain-containing protein</fullName>
    </recommendedName>
</protein>
<keyword evidence="5" id="KW-1185">Reference proteome</keyword>
<keyword evidence="2" id="KW-0768">Sushi</keyword>
<feature type="domain" description="Sushi" evidence="3">
    <location>
        <begin position="49"/>
        <end position="114"/>
    </location>
</feature>
<keyword evidence="1" id="KW-1015">Disulfide bond</keyword>
<sequence length="130" mass="14648">WHPPVPTCVMAILIQIIHSARQSKKLSSEQRSFWACPAWFSCLFSFSIGGCGPPTRLHFAELKEEHKNEIDFSVGKTVQYTCHPGYAKQAGMSPTITCLETGVWSEVFTILCIHEDRLRELGLFRAPGRP</sequence>
<dbReference type="AlphaFoldDB" id="A0A8B9F2S2"/>
<evidence type="ECO:0000256" key="1">
    <source>
        <dbReference type="ARBA" id="ARBA00023157"/>
    </source>
</evidence>
<evidence type="ECO:0000256" key="2">
    <source>
        <dbReference type="PROSITE-ProRule" id="PRU00302"/>
    </source>
</evidence>
<reference evidence="4" key="1">
    <citation type="submission" date="2025-08" db="UniProtKB">
        <authorList>
            <consortium name="Ensembl"/>
        </authorList>
    </citation>
    <scope>IDENTIFICATION</scope>
</reference>
<dbReference type="Gene3D" id="2.10.70.10">
    <property type="entry name" value="Complement Module, domain 1"/>
    <property type="match status" value="1"/>
</dbReference>
<evidence type="ECO:0000259" key="3">
    <source>
        <dbReference type="PROSITE" id="PS50923"/>
    </source>
</evidence>
<dbReference type="SUPFAM" id="SSF57535">
    <property type="entry name" value="Complement control module/SCR domain"/>
    <property type="match status" value="1"/>
</dbReference>
<dbReference type="CDD" id="cd00033">
    <property type="entry name" value="CCP"/>
    <property type="match status" value="1"/>
</dbReference>
<dbReference type="Ensembl" id="ENSACOT00000004054.1">
    <property type="protein sequence ID" value="ENSACOP00000003914.1"/>
    <property type="gene ID" value="ENSACOG00000002766.1"/>
</dbReference>
<comment type="caution">
    <text evidence="2">Lacks conserved residue(s) required for the propagation of feature annotation.</text>
</comment>
<proteinExistence type="predicted"/>